<gene>
    <name evidence="1" type="ORF">RPERSI_LOCUS25889</name>
</gene>
<feature type="non-terminal residue" evidence="1">
    <location>
        <position position="80"/>
    </location>
</feature>
<accession>A0ACA9S1Q6</accession>
<dbReference type="Proteomes" id="UP000789920">
    <property type="component" value="Unassembled WGS sequence"/>
</dbReference>
<name>A0ACA9S1Q6_9GLOM</name>
<evidence type="ECO:0000313" key="2">
    <source>
        <dbReference type="Proteomes" id="UP000789920"/>
    </source>
</evidence>
<sequence>WEIGDITQDWRITKSIDDLKNNYLNILGHIKPSLFDMIPLSNYVFNELHILLQIEDRLWSLMLLEIKEQNLFNNISHQII</sequence>
<evidence type="ECO:0000313" key="1">
    <source>
        <dbReference type="EMBL" id="CAG8822793.1"/>
    </source>
</evidence>
<reference evidence="1" key="1">
    <citation type="submission" date="2021-06" db="EMBL/GenBank/DDBJ databases">
        <authorList>
            <person name="Kallberg Y."/>
            <person name="Tangrot J."/>
            <person name="Rosling A."/>
        </authorList>
    </citation>
    <scope>NUCLEOTIDE SEQUENCE</scope>
    <source>
        <strain evidence="1">MA461A</strain>
    </source>
</reference>
<keyword evidence="2" id="KW-1185">Reference proteome</keyword>
<feature type="non-terminal residue" evidence="1">
    <location>
        <position position="1"/>
    </location>
</feature>
<protein>
    <submittedName>
        <fullName evidence="1">27056_t:CDS:1</fullName>
    </submittedName>
</protein>
<organism evidence="1 2">
    <name type="scientific">Racocetra persica</name>
    <dbReference type="NCBI Taxonomy" id="160502"/>
    <lineage>
        <taxon>Eukaryota</taxon>
        <taxon>Fungi</taxon>
        <taxon>Fungi incertae sedis</taxon>
        <taxon>Mucoromycota</taxon>
        <taxon>Glomeromycotina</taxon>
        <taxon>Glomeromycetes</taxon>
        <taxon>Diversisporales</taxon>
        <taxon>Gigasporaceae</taxon>
        <taxon>Racocetra</taxon>
    </lineage>
</organism>
<comment type="caution">
    <text evidence="1">The sequence shown here is derived from an EMBL/GenBank/DDBJ whole genome shotgun (WGS) entry which is preliminary data.</text>
</comment>
<proteinExistence type="predicted"/>
<dbReference type="EMBL" id="CAJVQC010086712">
    <property type="protein sequence ID" value="CAG8822793.1"/>
    <property type="molecule type" value="Genomic_DNA"/>
</dbReference>